<dbReference type="STRING" id="933084.A0A067Q5V8"/>
<proteinExistence type="predicted"/>
<dbReference type="InParanoid" id="A0A067Q5V8"/>
<dbReference type="HOGENOM" id="CLU_051542_1_1_1"/>
<dbReference type="GO" id="GO:0016740">
    <property type="term" value="F:transferase activity"/>
    <property type="evidence" value="ECO:0007669"/>
    <property type="project" value="UniProtKB-KW"/>
</dbReference>
<protein>
    <submittedName>
        <fullName evidence="3">Uncharacterized protein</fullName>
    </submittedName>
</protein>
<dbReference type="InterPro" id="IPR051654">
    <property type="entry name" value="Meroterpenoid_MTases"/>
</dbReference>
<evidence type="ECO:0000313" key="3">
    <source>
        <dbReference type="EMBL" id="KDQ58882.1"/>
    </source>
</evidence>
<gene>
    <name evidence="3" type="ORF">JAAARDRAFT_128232</name>
</gene>
<dbReference type="EMBL" id="KL197716">
    <property type="protein sequence ID" value="KDQ58882.1"/>
    <property type="molecule type" value="Genomic_DNA"/>
</dbReference>
<accession>A0A067Q5V8</accession>
<organism evidence="3 4">
    <name type="scientific">Jaapia argillacea MUCL 33604</name>
    <dbReference type="NCBI Taxonomy" id="933084"/>
    <lineage>
        <taxon>Eukaryota</taxon>
        <taxon>Fungi</taxon>
        <taxon>Dikarya</taxon>
        <taxon>Basidiomycota</taxon>
        <taxon>Agaricomycotina</taxon>
        <taxon>Agaricomycetes</taxon>
        <taxon>Agaricomycetidae</taxon>
        <taxon>Jaapiales</taxon>
        <taxon>Jaapiaceae</taxon>
        <taxon>Jaapia</taxon>
    </lineage>
</organism>
<keyword evidence="4" id="KW-1185">Reference proteome</keyword>
<evidence type="ECO:0000313" key="4">
    <source>
        <dbReference type="Proteomes" id="UP000027265"/>
    </source>
</evidence>
<dbReference type="Proteomes" id="UP000027265">
    <property type="component" value="Unassembled WGS sequence"/>
</dbReference>
<sequence length="239" mass="26887">MNTMTSLDCLSASSYSLDEEEAEFFKAETGIHDNEELSVHIFAVQEKAYKVCSPLSIYSLQLDTQCWLKIAQLPGYEQLLKLGKECKGAIFLDIGCCFGNNTCKVIYDGFPIKGLIVSNLRRGKHNNPPTSLTPISPLSSQNTGILSPLPCSIIFSSHSAATIKGVRVRELAEQCEYRETFRHSPESWKEIWDRDVFEKGSVEVFMKLMEIQRGELRLGVGDGANGTTVNWLLWWVKRL</sequence>
<dbReference type="PANTHER" id="PTHR35897:SF1">
    <property type="entry name" value="METHYLTRANSFERASE AUSD"/>
    <property type="match status" value="1"/>
</dbReference>
<evidence type="ECO:0000256" key="1">
    <source>
        <dbReference type="ARBA" id="ARBA00022679"/>
    </source>
</evidence>
<dbReference type="AlphaFoldDB" id="A0A067Q5V8"/>
<reference evidence="4" key="1">
    <citation type="journal article" date="2014" name="Proc. Natl. Acad. Sci. U.S.A.">
        <title>Extensive sampling of basidiomycete genomes demonstrates inadequacy of the white-rot/brown-rot paradigm for wood decay fungi.</title>
        <authorList>
            <person name="Riley R."/>
            <person name="Salamov A.A."/>
            <person name="Brown D.W."/>
            <person name="Nagy L.G."/>
            <person name="Floudas D."/>
            <person name="Held B.W."/>
            <person name="Levasseur A."/>
            <person name="Lombard V."/>
            <person name="Morin E."/>
            <person name="Otillar R."/>
            <person name="Lindquist E.A."/>
            <person name="Sun H."/>
            <person name="LaButti K.M."/>
            <person name="Schmutz J."/>
            <person name="Jabbour D."/>
            <person name="Luo H."/>
            <person name="Baker S.E."/>
            <person name="Pisabarro A.G."/>
            <person name="Walton J.D."/>
            <person name="Blanchette R.A."/>
            <person name="Henrissat B."/>
            <person name="Martin F."/>
            <person name="Cullen D."/>
            <person name="Hibbett D.S."/>
            <person name="Grigoriev I.V."/>
        </authorList>
    </citation>
    <scope>NUCLEOTIDE SEQUENCE [LARGE SCALE GENOMIC DNA]</scope>
    <source>
        <strain evidence="4">MUCL 33604</strain>
    </source>
</reference>
<dbReference type="PANTHER" id="PTHR35897">
    <property type="entry name" value="METHYLTRANSFERASE AUSD"/>
    <property type="match status" value="1"/>
</dbReference>
<keyword evidence="2" id="KW-0949">S-adenosyl-L-methionine</keyword>
<keyword evidence="1" id="KW-0808">Transferase</keyword>
<name>A0A067Q5V8_9AGAM</name>
<evidence type="ECO:0000256" key="2">
    <source>
        <dbReference type="ARBA" id="ARBA00022691"/>
    </source>
</evidence>
<dbReference type="OrthoDB" id="2094832at2759"/>